<evidence type="ECO:0000313" key="1">
    <source>
        <dbReference type="EMBL" id="KAI4344746.1"/>
    </source>
</evidence>
<protein>
    <submittedName>
        <fullName evidence="1">Uncharacterized protein</fullName>
    </submittedName>
</protein>
<name>A0ACB9PBD1_BAUVA</name>
<accession>A0ACB9PBD1</accession>
<dbReference type="EMBL" id="CM039430">
    <property type="protein sequence ID" value="KAI4344746.1"/>
    <property type="molecule type" value="Genomic_DNA"/>
</dbReference>
<comment type="caution">
    <text evidence="1">The sequence shown here is derived from an EMBL/GenBank/DDBJ whole genome shotgun (WGS) entry which is preliminary data.</text>
</comment>
<sequence>MKPRGKLFQVTETYNMIDDADDAGPYKGFTMHVSSTKANMRIGNQIQKKALIGSEIGARTFCEMEAGSF</sequence>
<proteinExistence type="predicted"/>
<gene>
    <name evidence="1" type="ORF">L6164_011937</name>
</gene>
<reference evidence="1 2" key="1">
    <citation type="journal article" date="2022" name="DNA Res.">
        <title>Chromosomal-level genome assembly of the orchid tree Bauhinia variegata (Leguminosae; Cercidoideae) supports the allotetraploid origin hypothesis of Bauhinia.</title>
        <authorList>
            <person name="Zhong Y."/>
            <person name="Chen Y."/>
            <person name="Zheng D."/>
            <person name="Pang J."/>
            <person name="Liu Y."/>
            <person name="Luo S."/>
            <person name="Meng S."/>
            <person name="Qian L."/>
            <person name="Wei D."/>
            <person name="Dai S."/>
            <person name="Zhou R."/>
        </authorList>
    </citation>
    <scope>NUCLEOTIDE SEQUENCE [LARGE SCALE GENOMIC DNA]</scope>
    <source>
        <strain evidence="1">BV-YZ2020</strain>
    </source>
</reference>
<keyword evidence="2" id="KW-1185">Reference proteome</keyword>
<organism evidence="1 2">
    <name type="scientific">Bauhinia variegata</name>
    <name type="common">Purple orchid tree</name>
    <name type="synonym">Phanera variegata</name>
    <dbReference type="NCBI Taxonomy" id="167791"/>
    <lineage>
        <taxon>Eukaryota</taxon>
        <taxon>Viridiplantae</taxon>
        <taxon>Streptophyta</taxon>
        <taxon>Embryophyta</taxon>
        <taxon>Tracheophyta</taxon>
        <taxon>Spermatophyta</taxon>
        <taxon>Magnoliopsida</taxon>
        <taxon>eudicotyledons</taxon>
        <taxon>Gunneridae</taxon>
        <taxon>Pentapetalae</taxon>
        <taxon>rosids</taxon>
        <taxon>fabids</taxon>
        <taxon>Fabales</taxon>
        <taxon>Fabaceae</taxon>
        <taxon>Cercidoideae</taxon>
        <taxon>Cercideae</taxon>
        <taxon>Bauhiniinae</taxon>
        <taxon>Bauhinia</taxon>
    </lineage>
</organism>
<dbReference type="Proteomes" id="UP000828941">
    <property type="component" value="Chromosome 5"/>
</dbReference>
<evidence type="ECO:0000313" key="2">
    <source>
        <dbReference type="Proteomes" id="UP000828941"/>
    </source>
</evidence>